<proteinExistence type="predicted"/>
<reference evidence="1" key="1">
    <citation type="submission" date="2018-02" db="EMBL/GenBank/DDBJ databases">
        <title>Rhizophora mucronata_Transcriptome.</title>
        <authorList>
            <person name="Meera S.P."/>
            <person name="Sreeshan A."/>
            <person name="Augustine A."/>
        </authorList>
    </citation>
    <scope>NUCLEOTIDE SEQUENCE</scope>
    <source>
        <tissue evidence="1">Leaf</tissue>
    </source>
</reference>
<accession>A0A2P2QTE4</accession>
<protein>
    <submittedName>
        <fullName evidence="1">Uncharacterized protein</fullName>
    </submittedName>
</protein>
<sequence>MPASYIPHLCVLDRKIIFSSHVSSRDCHSSL</sequence>
<dbReference type="AlphaFoldDB" id="A0A2P2QTE4"/>
<evidence type="ECO:0000313" key="1">
    <source>
        <dbReference type="EMBL" id="MBX70198.1"/>
    </source>
</evidence>
<dbReference type="EMBL" id="GGEC01089714">
    <property type="protein sequence ID" value="MBX70198.1"/>
    <property type="molecule type" value="Transcribed_RNA"/>
</dbReference>
<organism evidence="1">
    <name type="scientific">Rhizophora mucronata</name>
    <name type="common">Asiatic mangrove</name>
    <dbReference type="NCBI Taxonomy" id="61149"/>
    <lineage>
        <taxon>Eukaryota</taxon>
        <taxon>Viridiplantae</taxon>
        <taxon>Streptophyta</taxon>
        <taxon>Embryophyta</taxon>
        <taxon>Tracheophyta</taxon>
        <taxon>Spermatophyta</taxon>
        <taxon>Magnoliopsida</taxon>
        <taxon>eudicotyledons</taxon>
        <taxon>Gunneridae</taxon>
        <taxon>Pentapetalae</taxon>
        <taxon>rosids</taxon>
        <taxon>fabids</taxon>
        <taxon>Malpighiales</taxon>
        <taxon>Rhizophoraceae</taxon>
        <taxon>Rhizophora</taxon>
    </lineage>
</organism>
<name>A0A2P2QTE4_RHIMU</name>